<comment type="similarity">
    <text evidence="2 4">Belongs to the bacterial solute-binding protein 3 family.</text>
</comment>
<dbReference type="InterPro" id="IPR018313">
    <property type="entry name" value="SBP_3_CS"/>
</dbReference>
<evidence type="ECO:0000256" key="4">
    <source>
        <dbReference type="RuleBase" id="RU003744"/>
    </source>
</evidence>
<dbReference type="InterPro" id="IPR001638">
    <property type="entry name" value="Solute-binding_3/MltF_N"/>
</dbReference>
<evidence type="ECO:0000256" key="1">
    <source>
        <dbReference type="ARBA" id="ARBA00004196"/>
    </source>
</evidence>
<dbReference type="GO" id="GO:0030313">
    <property type="term" value="C:cell envelope"/>
    <property type="evidence" value="ECO:0007669"/>
    <property type="project" value="UniProtKB-SubCell"/>
</dbReference>
<evidence type="ECO:0000256" key="2">
    <source>
        <dbReference type="ARBA" id="ARBA00010333"/>
    </source>
</evidence>
<gene>
    <name evidence="6" type="ORF">K8V70_06835</name>
</gene>
<reference evidence="6" key="2">
    <citation type="submission" date="2021-09" db="EMBL/GenBank/DDBJ databases">
        <authorList>
            <person name="Gilroy R."/>
        </authorList>
    </citation>
    <scope>NUCLEOTIDE SEQUENCE</scope>
    <source>
        <strain evidence="6">ChiHjej13B12-9602</strain>
    </source>
</reference>
<dbReference type="SUPFAM" id="SSF53850">
    <property type="entry name" value="Periplasmic binding protein-like II"/>
    <property type="match status" value="1"/>
</dbReference>
<comment type="caution">
    <text evidence="6">The sequence shown here is derived from an EMBL/GenBank/DDBJ whole genome shotgun (WGS) entry which is preliminary data.</text>
</comment>
<feature type="domain" description="Solute-binding protein family 3/N-terminal" evidence="5">
    <location>
        <begin position="49"/>
        <end position="286"/>
    </location>
</feature>
<proteinExistence type="inferred from homology"/>
<evidence type="ECO:0000259" key="5">
    <source>
        <dbReference type="SMART" id="SM00062"/>
    </source>
</evidence>
<sequence>MASYTRREFGRLACSLAAMPLAALLGGCTGGSTAGSGSTAGAKAASEGALRAGVRADVMGFGYLNEHTGNYYGLEIDLVNEVAARLGYDEVEFVTVIPDDRKEMLLSGKVDLIAACYSIADSRLENLDFSPAYYDDHVIAVVQNSSMITTIDDMRGRTFGTMAGANAAPLLSIKLYEIGFSNGEVVSADEENTNVTFDTWNLLQFPSYQELSDALEEGIVDAMVLDGAIAQTYMDDKRTHIEDFVVAEQSYGIATQKDSDLSEPLADAVQDMLDDGFIARIIDKWD</sequence>
<protein>
    <submittedName>
        <fullName evidence="6">Transporter substrate-binding domain-containing protein</fullName>
    </submittedName>
</protein>
<dbReference type="SMART" id="SM00062">
    <property type="entry name" value="PBPb"/>
    <property type="match status" value="1"/>
</dbReference>
<organism evidence="6 7">
    <name type="scientific">Enorma phocaeensis</name>
    <dbReference type="NCBI Taxonomy" id="1871019"/>
    <lineage>
        <taxon>Bacteria</taxon>
        <taxon>Bacillati</taxon>
        <taxon>Actinomycetota</taxon>
        <taxon>Coriobacteriia</taxon>
        <taxon>Coriobacteriales</taxon>
        <taxon>Coriobacteriaceae</taxon>
        <taxon>Enorma</taxon>
    </lineage>
</organism>
<dbReference type="Gene3D" id="3.40.190.10">
    <property type="entry name" value="Periplasmic binding protein-like II"/>
    <property type="match status" value="2"/>
</dbReference>
<evidence type="ECO:0000313" key="6">
    <source>
        <dbReference type="EMBL" id="HJG37559.1"/>
    </source>
</evidence>
<dbReference type="AlphaFoldDB" id="A0A921IWH8"/>
<accession>A0A921IWH8</accession>
<evidence type="ECO:0000256" key="3">
    <source>
        <dbReference type="ARBA" id="ARBA00022729"/>
    </source>
</evidence>
<dbReference type="Pfam" id="PF00497">
    <property type="entry name" value="SBP_bac_3"/>
    <property type="match status" value="1"/>
</dbReference>
<dbReference type="EMBL" id="DYUZ01000029">
    <property type="protein sequence ID" value="HJG37559.1"/>
    <property type="molecule type" value="Genomic_DNA"/>
</dbReference>
<comment type="subcellular location">
    <subcellularLocation>
        <location evidence="1">Cell envelope</location>
    </subcellularLocation>
</comment>
<dbReference type="PANTHER" id="PTHR35936:SF17">
    <property type="entry name" value="ARGININE-BINDING EXTRACELLULAR PROTEIN ARTP"/>
    <property type="match status" value="1"/>
</dbReference>
<dbReference type="RefSeq" id="WP_273190429.1">
    <property type="nucleotide sequence ID" value="NZ_DYUZ01000029.1"/>
</dbReference>
<keyword evidence="3" id="KW-0732">Signal</keyword>
<evidence type="ECO:0000313" key="7">
    <source>
        <dbReference type="Proteomes" id="UP000753256"/>
    </source>
</evidence>
<dbReference type="PROSITE" id="PS51257">
    <property type="entry name" value="PROKAR_LIPOPROTEIN"/>
    <property type="match status" value="1"/>
</dbReference>
<dbReference type="PANTHER" id="PTHR35936">
    <property type="entry name" value="MEMBRANE-BOUND LYTIC MUREIN TRANSGLYCOSYLASE F"/>
    <property type="match status" value="1"/>
</dbReference>
<reference evidence="6" key="1">
    <citation type="journal article" date="2021" name="PeerJ">
        <title>Extensive microbial diversity within the chicken gut microbiome revealed by metagenomics and culture.</title>
        <authorList>
            <person name="Gilroy R."/>
            <person name="Ravi A."/>
            <person name="Getino M."/>
            <person name="Pursley I."/>
            <person name="Horton D.L."/>
            <person name="Alikhan N.F."/>
            <person name="Baker D."/>
            <person name="Gharbi K."/>
            <person name="Hall N."/>
            <person name="Watson M."/>
            <person name="Adriaenssens E.M."/>
            <person name="Foster-Nyarko E."/>
            <person name="Jarju S."/>
            <person name="Secka A."/>
            <person name="Antonio M."/>
            <person name="Oren A."/>
            <person name="Chaudhuri R.R."/>
            <person name="La Ragione R."/>
            <person name="Hildebrand F."/>
            <person name="Pallen M.J."/>
        </authorList>
    </citation>
    <scope>NUCLEOTIDE SEQUENCE</scope>
    <source>
        <strain evidence="6">ChiHjej13B12-9602</strain>
    </source>
</reference>
<name>A0A921IWH8_9ACTN</name>
<dbReference type="Proteomes" id="UP000753256">
    <property type="component" value="Unassembled WGS sequence"/>
</dbReference>
<dbReference type="PROSITE" id="PS01039">
    <property type="entry name" value="SBP_BACTERIAL_3"/>
    <property type="match status" value="1"/>
</dbReference>